<accession>A0A7R9BQQ4</accession>
<dbReference type="EMBL" id="OA883829">
    <property type="protein sequence ID" value="CAD7279799.1"/>
    <property type="molecule type" value="Genomic_DNA"/>
</dbReference>
<protein>
    <submittedName>
        <fullName evidence="1">Uncharacterized protein</fullName>
    </submittedName>
</protein>
<keyword evidence="2" id="KW-1185">Reference proteome</keyword>
<organism evidence="1">
    <name type="scientific">Notodromas monacha</name>
    <dbReference type="NCBI Taxonomy" id="399045"/>
    <lineage>
        <taxon>Eukaryota</taxon>
        <taxon>Metazoa</taxon>
        <taxon>Ecdysozoa</taxon>
        <taxon>Arthropoda</taxon>
        <taxon>Crustacea</taxon>
        <taxon>Oligostraca</taxon>
        <taxon>Ostracoda</taxon>
        <taxon>Podocopa</taxon>
        <taxon>Podocopida</taxon>
        <taxon>Cypridocopina</taxon>
        <taxon>Cypridoidea</taxon>
        <taxon>Cyprididae</taxon>
        <taxon>Notodromas</taxon>
    </lineage>
</organism>
<dbReference type="AlphaFoldDB" id="A0A7R9BQQ4"/>
<evidence type="ECO:0000313" key="1">
    <source>
        <dbReference type="EMBL" id="CAD7279799.1"/>
    </source>
</evidence>
<sequence>MIISINVGYLSLLFMGLLNFLDAHRILMQGLRVMPNSVGRTEKEHLSCQRCDNNVSCAYEESEVFENCPQEWKSRQKLNLVRQKRPRAMLNDI</sequence>
<dbReference type="EMBL" id="CAJPEX010001792">
    <property type="protein sequence ID" value="CAG0919951.1"/>
    <property type="molecule type" value="Genomic_DNA"/>
</dbReference>
<gene>
    <name evidence="1" type="ORF">NMOB1V02_LOCUS7464</name>
</gene>
<evidence type="ECO:0000313" key="2">
    <source>
        <dbReference type="Proteomes" id="UP000678499"/>
    </source>
</evidence>
<proteinExistence type="predicted"/>
<dbReference type="Proteomes" id="UP000678499">
    <property type="component" value="Unassembled WGS sequence"/>
</dbReference>
<name>A0A7R9BQQ4_9CRUS</name>
<reference evidence="1" key="1">
    <citation type="submission" date="2020-11" db="EMBL/GenBank/DDBJ databases">
        <authorList>
            <person name="Tran Van P."/>
        </authorList>
    </citation>
    <scope>NUCLEOTIDE SEQUENCE</scope>
</reference>